<dbReference type="AlphaFoldDB" id="A0A1H4UDV7"/>
<gene>
    <name evidence="2" type="ORF">SAMN04489793_2855</name>
</gene>
<dbReference type="EMBL" id="FNSA01000003">
    <property type="protein sequence ID" value="SEC66461.1"/>
    <property type="molecule type" value="Genomic_DNA"/>
</dbReference>
<keyword evidence="1" id="KW-1133">Transmembrane helix</keyword>
<keyword evidence="1" id="KW-0812">Transmembrane</keyword>
<evidence type="ECO:0000256" key="1">
    <source>
        <dbReference type="SAM" id="Phobius"/>
    </source>
</evidence>
<dbReference type="RefSeq" id="WP_068741744.1">
    <property type="nucleotide sequence ID" value="NZ_FNSA01000003.1"/>
</dbReference>
<dbReference type="STRING" id="57704.SAMN04489793_2855"/>
<feature type="transmembrane region" description="Helical" evidence="1">
    <location>
        <begin position="38"/>
        <end position="61"/>
    </location>
</feature>
<evidence type="ECO:0000313" key="2">
    <source>
        <dbReference type="EMBL" id="SEC66461.1"/>
    </source>
</evidence>
<dbReference type="Proteomes" id="UP000182241">
    <property type="component" value="Unassembled WGS sequence"/>
</dbReference>
<keyword evidence="3" id="KW-1185">Reference proteome</keyword>
<reference evidence="3" key="1">
    <citation type="submission" date="2016-10" db="EMBL/GenBank/DDBJ databases">
        <authorList>
            <person name="Varghese N."/>
            <person name="Submissions S."/>
        </authorList>
    </citation>
    <scope>NUCLEOTIDE SEQUENCE [LARGE SCALE GENOMIC DNA]</scope>
    <source>
        <strain evidence="3">DSM 44234</strain>
    </source>
</reference>
<evidence type="ECO:0000313" key="3">
    <source>
        <dbReference type="Proteomes" id="UP000182241"/>
    </source>
</evidence>
<name>A0A1H4UDV7_TSUTY</name>
<accession>A0A1H4UDV7</accession>
<protein>
    <submittedName>
        <fullName evidence="2">Uncharacterized protein</fullName>
    </submittedName>
</protein>
<keyword evidence="1" id="KW-0472">Membrane</keyword>
<sequence length="62" mass="6097">MTEPHNIFMLGVFAFAIGMAAAAVEPSAPGAPAVIRVWSSLIARVLTAAGGGAMATSLIAAA</sequence>
<proteinExistence type="predicted"/>
<organism evidence="2 3">
    <name type="scientific">Tsukamurella tyrosinosolvens</name>
    <dbReference type="NCBI Taxonomy" id="57704"/>
    <lineage>
        <taxon>Bacteria</taxon>
        <taxon>Bacillati</taxon>
        <taxon>Actinomycetota</taxon>
        <taxon>Actinomycetes</taxon>
        <taxon>Mycobacteriales</taxon>
        <taxon>Tsukamurellaceae</taxon>
        <taxon>Tsukamurella</taxon>
    </lineage>
</organism>